<evidence type="ECO:0000313" key="2">
    <source>
        <dbReference type="EMBL" id="MBD8890556.1"/>
    </source>
</evidence>
<feature type="region of interest" description="Disordered" evidence="1">
    <location>
        <begin position="1"/>
        <end position="166"/>
    </location>
</feature>
<proteinExistence type="predicted"/>
<reference evidence="2 3" key="2">
    <citation type="journal article" date="2021" name="Int. J. Syst. Evol. Microbiol.">
        <title>Roseibium litorale sp. nov., isolated from a tidal flat sediment and proposal for the reclassification of Labrenzia polysiphoniae as Roseibium polysiphoniae comb. nov.</title>
        <authorList>
            <person name="Liu Y."/>
            <person name="Pei T."/>
            <person name="Du J."/>
            <person name="Chao M."/>
            <person name="Deng M.R."/>
            <person name="Zhu H."/>
        </authorList>
    </citation>
    <scope>NUCLEOTIDE SEQUENCE [LARGE SCALE GENOMIC DNA]</scope>
    <source>
        <strain evidence="2 3">4C16A</strain>
    </source>
</reference>
<keyword evidence="3" id="KW-1185">Reference proteome</keyword>
<gene>
    <name evidence="2" type="ORF">IG616_03285</name>
</gene>
<evidence type="ECO:0000256" key="1">
    <source>
        <dbReference type="SAM" id="MobiDB-lite"/>
    </source>
</evidence>
<dbReference type="Proteomes" id="UP000632063">
    <property type="component" value="Unassembled WGS sequence"/>
</dbReference>
<sequence>MTSISTALSPPPPQKSIQSKLSEQVSAGDITSDDMDAMLSALEAIHDDMAPEAAGSTEPPSKEEMQSKLESLLSEQVEEGTLTQDQADELSAMFESGEMGPPPPPPGEGPMGPPPSGDMSASSKDDESEDLVQKLLAQLSSSQTSGYSASGSTTSTSSSFLVDYTA</sequence>
<feature type="compositionally biased region" description="Pro residues" evidence="1">
    <location>
        <begin position="100"/>
        <end position="116"/>
    </location>
</feature>
<accession>A0ABR9CI98</accession>
<protein>
    <submittedName>
        <fullName evidence="2">Uncharacterized protein</fullName>
    </submittedName>
</protein>
<dbReference type="RefSeq" id="WP_192146331.1">
    <property type="nucleotide sequence ID" value="NZ_JACYXI010000001.1"/>
</dbReference>
<name>A0ABR9CI98_9HYPH</name>
<comment type="caution">
    <text evidence="2">The sequence shown here is derived from an EMBL/GenBank/DDBJ whole genome shotgun (WGS) entry which is preliminary data.</text>
</comment>
<feature type="compositionally biased region" description="Low complexity" evidence="1">
    <location>
        <begin position="140"/>
        <end position="159"/>
    </location>
</feature>
<reference evidence="3" key="1">
    <citation type="submission" date="2020-09" db="EMBL/GenBank/DDBJ databases">
        <title>The genome sequence of strain Labrenzia suaedae 4C16A.</title>
        <authorList>
            <person name="Liu Y."/>
        </authorList>
    </citation>
    <scope>NUCLEOTIDE SEQUENCE [LARGE SCALE GENOMIC DNA]</scope>
    <source>
        <strain evidence="3">4C16A</strain>
    </source>
</reference>
<organism evidence="2 3">
    <name type="scientific">Roseibium litorale</name>
    <dbReference type="NCBI Taxonomy" id="2803841"/>
    <lineage>
        <taxon>Bacteria</taxon>
        <taxon>Pseudomonadati</taxon>
        <taxon>Pseudomonadota</taxon>
        <taxon>Alphaproteobacteria</taxon>
        <taxon>Hyphomicrobiales</taxon>
        <taxon>Stappiaceae</taxon>
        <taxon>Roseibium</taxon>
    </lineage>
</organism>
<evidence type="ECO:0000313" key="3">
    <source>
        <dbReference type="Proteomes" id="UP000632063"/>
    </source>
</evidence>
<dbReference type="EMBL" id="JACYXI010000001">
    <property type="protein sequence ID" value="MBD8890556.1"/>
    <property type="molecule type" value="Genomic_DNA"/>
</dbReference>